<dbReference type="Pfam" id="PF00535">
    <property type="entry name" value="Glycos_transf_2"/>
    <property type="match status" value="1"/>
</dbReference>
<evidence type="ECO:0000313" key="3">
    <source>
        <dbReference type="Proteomes" id="UP000817854"/>
    </source>
</evidence>
<name>A0ABX0IKR5_9FLAO</name>
<sequence length="303" mass="35258">MKDIAVILINYNSIDYTINCVKSIQKKTCSGISFEIIIVDNDSKNNEFERLVEFSKNLDFKDIVIIKSNINLGFGGGNLLGVQHSNATYYAFVNNDSIFKNDCLFLLKKAMDNNPEYGICGPKAYKEDGTILPTLDYFASPIKELFGRSLLHRINPKKYIDRTKDYVDHQVGQFVSGSFMMVRAIDFWKVGGFDTNIFLYYEETDLCKRLLELGKKAYLIPEAEFIHYHGASTPKSILIKTELKISFLYVIRKHYGYFWHVFLLNKLRLQFLVKSIFKFKYWYIFKILIKGAHISDSLKQRQE</sequence>
<accession>A0ABX0IKR5</accession>
<organism evidence="2 3">
    <name type="scientific">Flavobacterium jejuense</name>
    <dbReference type="NCBI Taxonomy" id="1544455"/>
    <lineage>
        <taxon>Bacteria</taxon>
        <taxon>Pseudomonadati</taxon>
        <taxon>Bacteroidota</taxon>
        <taxon>Flavobacteriia</taxon>
        <taxon>Flavobacteriales</taxon>
        <taxon>Flavobacteriaceae</taxon>
        <taxon>Flavobacterium</taxon>
    </lineage>
</organism>
<dbReference type="PANTHER" id="PTHR43179:SF7">
    <property type="entry name" value="RHAMNOSYLTRANSFERASE WBBL"/>
    <property type="match status" value="1"/>
</dbReference>
<gene>
    <name evidence="2" type="ORF">FIA58_001845</name>
</gene>
<feature type="domain" description="Glycosyltransferase 2-like" evidence="1">
    <location>
        <begin position="6"/>
        <end position="186"/>
    </location>
</feature>
<dbReference type="EMBL" id="VEVQ02000001">
    <property type="protein sequence ID" value="NHN24404.1"/>
    <property type="molecule type" value="Genomic_DNA"/>
</dbReference>
<dbReference type="Gene3D" id="3.90.550.10">
    <property type="entry name" value="Spore Coat Polysaccharide Biosynthesis Protein SpsA, Chain A"/>
    <property type="match status" value="1"/>
</dbReference>
<reference evidence="2" key="1">
    <citation type="submission" date="2019-05" db="EMBL/GenBank/DDBJ databases">
        <authorList>
            <person name="Lianzixin W."/>
        </authorList>
    </citation>
    <scope>NUCLEOTIDE SEQUENCE</scope>
    <source>
        <strain evidence="2">EC11</strain>
    </source>
</reference>
<dbReference type="InterPro" id="IPR029044">
    <property type="entry name" value="Nucleotide-diphossugar_trans"/>
</dbReference>
<dbReference type="InterPro" id="IPR001173">
    <property type="entry name" value="Glyco_trans_2-like"/>
</dbReference>
<reference evidence="2" key="2">
    <citation type="submission" date="2020-02" db="EMBL/GenBank/DDBJ databases">
        <title>Flavobacterium profundi sp. nov., isolated from a deep-sea seamount.</title>
        <authorList>
            <person name="Zhang D.-C."/>
        </authorList>
    </citation>
    <scope>NUCLEOTIDE SEQUENCE</scope>
    <source>
        <strain evidence="2">EC11</strain>
    </source>
</reference>
<proteinExistence type="predicted"/>
<evidence type="ECO:0000313" key="2">
    <source>
        <dbReference type="EMBL" id="NHN24404.1"/>
    </source>
</evidence>
<keyword evidence="3" id="KW-1185">Reference proteome</keyword>
<dbReference type="SUPFAM" id="SSF53448">
    <property type="entry name" value="Nucleotide-diphospho-sugar transferases"/>
    <property type="match status" value="1"/>
</dbReference>
<dbReference type="PANTHER" id="PTHR43179">
    <property type="entry name" value="RHAMNOSYLTRANSFERASE WBBL"/>
    <property type="match status" value="1"/>
</dbReference>
<dbReference type="Proteomes" id="UP000817854">
    <property type="component" value="Unassembled WGS sequence"/>
</dbReference>
<evidence type="ECO:0000259" key="1">
    <source>
        <dbReference type="Pfam" id="PF00535"/>
    </source>
</evidence>
<comment type="caution">
    <text evidence="2">The sequence shown here is derived from an EMBL/GenBank/DDBJ whole genome shotgun (WGS) entry which is preliminary data.</text>
</comment>
<dbReference type="RefSeq" id="WP_140959432.1">
    <property type="nucleotide sequence ID" value="NZ_VEVQ02000001.1"/>
</dbReference>
<protein>
    <submittedName>
        <fullName evidence="2">Glycosyltransferase</fullName>
    </submittedName>
</protein>
<dbReference type="CDD" id="cd04186">
    <property type="entry name" value="GT_2_like_c"/>
    <property type="match status" value="1"/>
</dbReference>